<feature type="domain" description="DUF8004" evidence="2">
    <location>
        <begin position="550"/>
        <end position="643"/>
    </location>
</feature>
<dbReference type="PANTHER" id="PTHR39601:SF2">
    <property type="entry name" value="CHORIOGENIN HMINOR"/>
    <property type="match status" value="1"/>
</dbReference>
<evidence type="ECO:0000259" key="2">
    <source>
        <dbReference type="Pfam" id="PF26013"/>
    </source>
</evidence>
<comment type="caution">
    <text evidence="3">The sequence shown here is derived from an EMBL/GenBank/DDBJ whole genome shotgun (WGS) entry which is preliminary data.</text>
</comment>
<feature type="compositionally biased region" description="Low complexity" evidence="1">
    <location>
        <begin position="1"/>
        <end position="11"/>
    </location>
</feature>
<feature type="compositionally biased region" description="Polar residues" evidence="1">
    <location>
        <begin position="203"/>
        <end position="212"/>
    </location>
</feature>
<organism evidence="3 4">
    <name type="scientific">Cytospora chrysosperma</name>
    <name type="common">Cytospora canker fungus</name>
    <name type="synonym">Sphaeria chrysosperma</name>
    <dbReference type="NCBI Taxonomy" id="252740"/>
    <lineage>
        <taxon>Eukaryota</taxon>
        <taxon>Fungi</taxon>
        <taxon>Dikarya</taxon>
        <taxon>Ascomycota</taxon>
        <taxon>Pezizomycotina</taxon>
        <taxon>Sordariomycetes</taxon>
        <taxon>Sordariomycetidae</taxon>
        <taxon>Diaporthales</taxon>
        <taxon>Cytosporaceae</taxon>
        <taxon>Cytospora</taxon>
    </lineage>
</organism>
<feature type="compositionally biased region" description="Polar residues" evidence="1">
    <location>
        <begin position="114"/>
        <end position="129"/>
    </location>
</feature>
<feature type="region of interest" description="Disordered" evidence="1">
    <location>
        <begin position="981"/>
        <end position="1031"/>
    </location>
</feature>
<feature type="compositionally biased region" description="Polar residues" evidence="1">
    <location>
        <begin position="19"/>
        <end position="32"/>
    </location>
</feature>
<dbReference type="Pfam" id="PF26013">
    <property type="entry name" value="DUF8004"/>
    <property type="match status" value="1"/>
</dbReference>
<feature type="compositionally biased region" description="Low complexity" evidence="1">
    <location>
        <begin position="82"/>
        <end position="94"/>
    </location>
</feature>
<feature type="compositionally biased region" description="Polar residues" evidence="1">
    <location>
        <begin position="443"/>
        <end position="464"/>
    </location>
</feature>
<sequence>MPSSKSSLASSKDSRPSLVSSVASVPNLLSTASHDKDSTRSVGRAPVARSATLDTFKDHGPTAKPQRRKSRLNILTSFFLPTSTSGSTRSSSSSARPKTAHDALPPSQFKKELVQQTPVSSTVEFNNKDSSSVDNSPSTSSKHHTSVSTVDNSPGRGGFGMHTPATQISDLDFSFGFERTESPDAAEAGTAGKPATHKPAVLQKTQKPSSSHHAPPENAPPVPSKVIVPQDLPEVEVTETPISPILPRTRPDTRSSSAQPPGSSESPKGPAKLKSARRPSSPPTSAPRTRSTSAQPPPNGKLQADGSRAVSNPIDPNTFPRPMSKHDSDGENRGRVRRSWLPGGRSRSGSKDLKKMSASKAWILAPDSQADYNTYFLTNREKVPELWNENGDVLVYLSPKGSGKGPSFKIPAQSIEASIVFHELIQDELESSSGRDRARSFSGRDNLTAQDADRSSQQSETQELASGEVRLYIPPAPLTQQRAQKGDKEDPELKRLIAIRNLFAFLTGQPLVGTKFHPTMFAAFLEISDLLKEFDFMSMDGTTWGDAVDMSFGFYMAQLALADVRHSREKTLEAVILGERMKCWELYNEAFTHAVGKWQAIVALKSPLAKHVSPEVMRRLERSNLDLLNRQHNVNSRLEDFEFPALFSGVAASSEFKDVRWGRWKSAFTRMRGFTHGYYKSLFGAWPPKARSKKNPFSESGLNRLVLQALYADLCSLYDLLVDRDSVTPRVIDQAVDDVSEKESNEHIKALRKLLTEFDQSSPPVLPPIPFDVPKLPTMKSVLAKYDEMKEKDQAKFDRNIKDHELQLVMHMSYNFDTDSIQSPFLTEFKEFDIDHSKGKSQAEIIDNRLGIWLFLYVVIQSLPLLVIDAPDLEFTEGVEYFLCQPPMGNPPWLEEAGEVRKAWYQLPGSHVKVELSTDVVMFSVEGTYERSHCWEAAKRWDEAKMNGEAAGMLGLPPPPPTDMTMPMSPLQAPRAVFEDNDPVAGAGAGTSGHVSNGGSPSSSAPGSPSSGPQRRLLAPGSGLAMGHGAGSSYRSSFAGLAALEPLPPPLGAAPVDRRSSRVFSAHMAAHRQDSSGSRPLSMAESGTSSIRNARSVGNLRGESPAGVAQHSHERNLSSTFDDILKDMSNQHLKPAKEKKKFGF</sequence>
<dbReference type="InterPro" id="IPR058317">
    <property type="entry name" value="DUF8004"/>
</dbReference>
<evidence type="ECO:0000313" key="4">
    <source>
        <dbReference type="Proteomes" id="UP000284375"/>
    </source>
</evidence>
<feature type="compositionally biased region" description="Low complexity" evidence="1">
    <location>
        <begin position="992"/>
        <end position="1013"/>
    </location>
</feature>
<keyword evidence="4" id="KW-1185">Reference proteome</keyword>
<dbReference type="PANTHER" id="PTHR39601">
    <property type="entry name" value="CHORIOGENIN HMINOR"/>
    <property type="match status" value="1"/>
</dbReference>
<gene>
    <name evidence="3" type="ORF">VSDG_02090</name>
</gene>
<reference evidence="3 4" key="1">
    <citation type="submission" date="2015-09" db="EMBL/GenBank/DDBJ databases">
        <title>Host preference determinants of Valsa canker pathogens revealed by comparative genomics.</title>
        <authorList>
            <person name="Yin Z."/>
            <person name="Huang L."/>
        </authorList>
    </citation>
    <scope>NUCLEOTIDE SEQUENCE [LARGE SCALE GENOMIC DNA]</scope>
    <source>
        <strain evidence="3 4">YSFL</strain>
    </source>
</reference>
<feature type="compositionally biased region" description="Basic and acidic residues" evidence="1">
    <location>
        <begin position="324"/>
        <end position="334"/>
    </location>
</feature>
<dbReference type="EMBL" id="LJZO01000006">
    <property type="protein sequence ID" value="ROW01570.1"/>
    <property type="molecule type" value="Genomic_DNA"/>
</dbReference>
<feature type="region of interest" description="Disordered" evidence="1">
    <location>
        <begin position="1070"/>
        <end position="1144"/>
    </location>
</feature>
<feature type="compositionally biased region" description="Low complexity" evidence="1">
    <location>
        <begin position="255"/>
        <end position="267"/>
    </location>
</feature>
<dbReference type="OrthoDB" id="5300331at2759"/>
<dbReference type="STRING" id="252740.A0A423WDV6"/>
<evidence type="ECO:0000256" key="1">
    <source>
        <dbReference type="SAM" id="MobiDB-lite"/>
    </source>
</evidence>
<dbReference type="AlphaFoldDB" id="A0A423WDV6"/>
<dbReference type="Proteomes" id="UP000284375">
    <property type="component" value="Unassembled WGS sequence"/>
</dbReference>
<evidence type="ECO:0000313" key="3">
    <source>
        <dbReference type="EMBL" id="ROW01570.1"/>
    </source>
</evidence>
<accession>A0A423WDV6</accession>
<feature type="region of interest" description="Disordered" evidence="1">
    <location>
        <begin position="1"/>
        <end position="357"/>
    </location>
</feature>
<protein>
    <recommendedName>
        <fullName evidence="2">DUF8004 domain-containing protein</fullName>
    </recommendedName>
</protein>
<feature type="compositionally biased region" description="Polar residues" evidence="1">
    <location>
        <begin position="1075"/>
        <end position="1093"/>
    </location>
</feature>
<feature type="compositionally biased region" description="Low complexity" evidence="1">
    <location>
        <begin position="130"/>
        <end position="150"/>
    </location>
</feature>
<name>A0A423WDV6_CYTCH</name>
<proteinExistence type="predicted"/>
<feature type="region of interest" description="Disordered" evidence="1">
    <location>
        <begin position="431"/>
        <end position="466"/>
    </location>
</feature>